<dbReference type="SUPFAM" id="SSF88946">
    <property type="entry name" value="Sigma2 domain of RNA polymerase sigma factors"/>
    <property type="match status" value="1"/>
</dbReference>
<dbReference type="OrthoDB" id="799938at2"/>
<dbReference type="Gene3D" id="1.10.1740.10">
    <property type="match status" value="1"/>
</dbReference>
<evidence type="ECO:0000313" key="8">
    <source>
        <dbReference type="Proteomes" id="UP000245391"/>
    </source>
</evidence>
<keyword evidence="3" id="KW-0731">Sigma factor</keyword>
<dbReference type="GO" id="GO:0006352">
    <property type="term" value="P:DNA-templated transcription initiation"/>
    <property type="evidence" value="ECO:0007669"/>
    <property type="project" value="InterPro"/>
</dbReference>
<evidence type="ECO:0000256" key="4">
    <source>
        <dbReference type="ARBA" id="ARBA00023163"/>
    </source>
</evidence>
<comment type="similarity">
    <text evidence="1">Belongs to the sigma-70 factor family. ECF subfamily.</text>
</comment>
<dbReference type="InterPro" id="IPR013249">
    <property type="entry name" value="RNA_pol_sigma70_r4_t2"/>
</dbReference>
<comment type="caution">
    <text evidence="7">The sequence shown here is derived from an EMBL/GenBank/DDBJ whole genome shotgun (WGS) entry which is preliminary data.</text>
</comment>
<evidence type="ECO:0000256" key="2">
    <source>
        <dbReference type="ARBA" id="ARBA00023015"/>
    </source>
</evidence>
<dbReference type="NCBIfam" id="TIGR02937">
    <property type="entry name" value="sigma70-ECF"/>
    <property type="match status" value="1"/>
</dbReference>
<reference evidence="8" key="1">
    <citation type="submission" date="2018-05" db="EMBL/GenBank/DDBJ databases">
        <title>Pedobacter paludis sp. nov., isolated from wetland soil.</title>
        <authorList>
            <person name="Zhang Y."/>
        </authorList>
    </citation>
    <scope>NUCLEOTIDE SEQUENCE [LARGE SCALE GENOMIC DNA]</scope>
    <source>
        <strain evidence="8">R-8</strain>
    </source>
</reference>
<gene>
    <name evidence="7" type="ORF">DF947_01750</name>
</gene>
<dbReference type="InterPro" id="IPR007627">
    <property type="entry name" value="RNA_pol_sigma70_r2"/>
</dbReference>
<dbReference type="AlphaFoldDB" id="A0A317F752"/>
<protein>
    <submittedName>
        <fullName evidence="7">RNA polymerase subunit sigma-24</fullName>
    </submittedName>
</protein>
<dbReference type="PANTHER" id="PTHR43133">
    <property type="entry name" value="RNA POLYMERASE ECF-TYPE SIGMA FACTO"/>
    <property type="match status" value="1"/>
</dbReference>
<dbReference type="InterPro" id="IPR013324">
    <property type="entry name" value="RNA_pol_sigma_r3/r4-like"/>
</dbReference>
<dbReference type="InterPro" id="IPR013325">
    <property type="entry name" value="RNA_pol_sigma_r2"/>
</dbReference>
<keyword evidence="2" id="KW-0805">Transcription regulation</keyword>
<dbReference type="Pfam" id="PF08281">
    <property type="entry name" value="Sigma70_r4_2"/>
    <property type="match status" value="1"/>
</dbReference>
<dbReference type="Gene3D" id="1.10.10.10">
    <property type="entry name" value="Winged helix-like DNA-binding domain superfamily/Winged helix DNA-binding domain"/>
    <property type="match status" value="1"/>
</dbReference>
<keyword evidence="8" id="KW-1185">Reference proteome</keyword>
<feature type="domain" description="RNA polymerase sigma factor 70 region 4 type 2" evidence="6">
    <location>
        <begin position="123"/>
        <end position="175"/>
    </location>
</feature>
<evidence type="ECO:0000256" key="3">
    <source>
        <dbReference type="ARBA" id="ARBA00023082"/>
    </source>
</evidence>
<evidence type="ECO:0000259" key="6">
    <source>
        <dbReference type="Pfam" id="PF08281"/>
    </source>
</evidence>
<dbReference type="SUPFAM" id="SSF88659">
    <property type="entry name" value="Sigma3 and sigma4 domains of RNA polymerase sigma factors"/>
    <property type="match status" value="1"/>
</dbReference>
<organism evidence="7 8">
    <name type="scientific">Pedobacter paludis</name>
    <dbReference type="NCBI Taxonomy" id="2203212"/>
    <lineage>
        <taxon>Bacteria</taxon>
        <taxon>Pseudomonadati</taxon>
        <taxon>Bacteroidota</taxon>
        <taxon>Sphingobacteriia</taxon>
        <taxon>Sphingobacteriales</taxon>
        <taxon>Sphingobacteriaceae</taxon>
        <taxon>Pedobacter</taxon>
    </lineage>
</organism>
<dbReference type="InterPro" id="IPR014284">
    <property type="entry name" value="RNA_pol_sigma-70_dom"/>
</dbReference>
<dbReference type="GO" id="GO:0003677">
    <property type="term" value="F:DNA binding"/>
    <property type="evidence" value="ECO:0007669"/>
    <property type="project" value="InterPro"/>
</dbReference>
<dbReference type="CDD" id="cd06171">
    <property type="entry name" value="Sigma70_r4"/>
    <property type="match status" value="1"/>
</dbReference>
<dbReference type="Pfam" id="PF04542">
    <property type="entry name" value="Sigma70_r2"/>
    <property type="match status" value="1"/>
</dbReference>
<dbReference type="EMBL" id="QGNY01000001">
    <property type="protein sequence ID" value="PWS33376.1"/>
    <property type="molecule type" value="Genomic_DNA"/>
</dbReference>
<evidence type="ECO:0000256" key="1">
    <source>
        <dbReference type="ARBA" id="ARBA00010641"/>
    </source>
</evidence>
<dbReference type="NCBIfam" id="TIGR02985">
    <property type="entry name" value="Sig70_bacteroi1"/>
    <property type="match status" value="1"/>
</dbReference>
<accession>A0A317F752</accession>
<dbReference type="PANTHER" id="PTHR43133:SF46">
    <property type="entry name" value="RNA POLYMERASE SIGMA-70 FACTOR ECF SUBFAMILY"/>
    <property type="match status" value="1"/>
</dbReference>
<keyword evidence="4" id="KW-0804">Transcription</keyword>
<dbReference type="Proteomes" id="UP000245391">
    <property type="component" value="Unassembled WGS sequence"/>
</dbReference>
<dbReference type="GO" id="GO:0016987">
    <property type="term" value="F:sigma factor activity"/>
    <property type="evidence" value="ECO:0007669"/>
    <property type="project" value="UniProtKB-KW"/>
</dbReference>
<feature type="domain" description="RNA polymerase sigma-70 region 2" evidence="5">
    <location>
        <begin position="27"/>
        <end position="91"/>
    </location>
</feature>
<sequence length="199" mass="22730">MAIQPLANEKALLADVAKGEERAFSELFKGYGRPLGAFVLKITQSPELTEEIVQDAFVKIWMQRERLAEIENFSAYLFILCRNHTFAALKKLASERLKAIEIESGLLEEMDMEGLDNPAEALRERIEQAVSRLPEQQQRVYRMSRYQRMKHEEIAAELGISQQTVKKHIQLALQFIRREAGDKGNIGAVVILTTSLMLR</sequence>
<name>A0A317F752_9SPHI</name>
<proteinExistence type="inferred from homology"/>
<dbReference type="InterPro" id="IPR039425">
    <property type="entry name" value="RNA_pol_sigma-70-like"/>
</dbReference>
<evidence type="ECO:0000259" key="5">
    <source>
        <dbReference type="Pfam" id="PF04542"/>
    </source>
</evidence>
<dbReference type="RefSeq" id="WP_109927963.1">
    <property type="nucleotide sequence ID" value="NZ_QGNY01000001.1"/>
</dbReference>
<dbReference type="InterPro" id="IPR036388">
    <property type="entry name" value="WH-like_DNA-bd_sf"/>
</dbReference>
<evidence type="ECO:0000313" key="7">
    <source>
        <dbReference type="EMBL" id="PWS33376.1"/>
    </source>
</evidence>
<dbReference type="InterPro" id="IPR014327">
    <property type="entry name" value="RNA_pol_sigma70_bacteroid"/>
</dbReference>